<organism evidence="1 2">
    <name type="scientific">Trifolium medium</name>
    <dbReference type="NCBI Taxonomy" id="97028"/>
    <lineage>
        <taxon>Eukaryota</taxon>
        <taxon>Viridiplantae</taxon>
        <taxon>Streptophyta</taxon>
        <taxon>Embryophyta</taxon>
        <taxon>Tracheophyta</taxon>
        <taxon>Spermatophyta</taxon>
        <taxon>Magnoliopsida</taxon>
        <taxon>eudicotyledons</taxon>
        <taxon>Gunneridae</taxon>
        <taxon>Pentapetalae</taxon>
        <taxon>rosids</taxon>
        <taxon>fabids</taxon>
        <taxon>Fabales</taxon>
        <taxon>Fabaceae</taxon>
        <taxon>Papilionoideae</taxon>
        <taxon>50 kb inversion clade</taxon>
        <taxon>NPAAA clade</taxon>
        <taxon>Hologalegina</taxon>
        <taxon>IRL clade</taxon>
        <taxon>Trifolieae</taxon>
        <taxon>Trifolium</taxon>
    </lineage>
</organism>
<evidence type="ECO:0000313" key="1">
    <source>
        <dbReference type="EMBL" id="MCI60582.1"/>
    </source>
</evidence>
<proteinExistence type="predicted"/>
<protein>
    <submittedName>
        <fullName evidence="1">Uncharacterized protein</fullName>
    </submittedName>
</protein>
<dbReference type="AlphaFoldDB" id="A0A392TI08"/>
<dbReference type="EMBL" id="LXQA010584289">
    <property type="protein sequence ID" value="MCI60582.1"/>
    <property type="molecule type" value="Genomic_DNA"/>
</dbReference>
<name>A0A392TI08_9FABA</name>
<feature type="non-terminal residue" evidence="1">
    <location>
        <position position="78"/>
    </location>
</feature>
<comment type="caution">
    <text evidence="1">The sequence shown here is derived from an EMBL/GenBank/DDBJ whole genome shotgun (WGS) entry which is preliminary data.</text>
</comment>
<dbReference type="Proteomes" id="UP000265520">
    <property type="component" value="Unassembled WGS sequence"/>
</dbReference>
<keyword evidence="2" id="KW-1185">Reference proteome</keyword>
<reference evidence="1 2" key="1">
    <citation type="journal article" date="2018" name="Front. Plant Sci.">
        <title>Red Clover (Trifolium pratense) and Zigzag Clover (T. medium) - A Picture of Genomic Similarities and Differences.</title>
        <authorList>
            <person name="Dluhosova J."/>
            <person name="Istvanek J."/>
            <person name="Nedelnik J."/>
            <person name="Repkova J."/>
        </authorList>
    </citation>
    <scope>NUCLEOTIDE SEQUENCE [LARGE SCALE GENOMIC DNA]</scope>
    <source>
        <strain evidence="2">cv. 10/8</strain>
        <tissue evidence="1">Leaf</tissue>
    </source>
</reference>
<evidence type="ECO:0000313" key="2">
    <source>
        <dbReference type="Proteomes" id="UP000265520"/>
    </source>
</evidence>
<sequence>MSAAPSGAHIVNEDTTGTTRCAADVRVGDVVLKLGKHSEQEGRKEVIMQGDRLQSSGPEDVSKDQECRVLVRNYRTLA</sequence>
<accession>A0A392TI08</accession>